<evidence type="ECO:0000313" key="3">
    <source>
        <dbReference type="Proteomes" id="UP001057580"/>
    </source>
</evidence>
<dbReference type="KEGG" id="ssai:N0B31_12305"/>
<feature type="coiled-coil region" evidence="1">
    <location>
        <begin position="19"/>
        <end position="46"/>
    </location>
</feature>
<protein>
    <submittedName>
        <fullName evidence="2">Uncharacterized protein</fullName>
    </submittedName>
</protein>
<dbReference type="Proteomes" id="UP001057580">
    <property type="component" value="Chromosome"/>
</dbReference>
<keyword evidence="3" id="KW-1185">Reference proteome</keyword>
<proteinExistence type="predicted"/>
<evidence type="ECO:0000313" key="2">
    <source>
        <dbReference type="EMBL" id="UWM52931.1"/>
    </source>
</evidence>
<dbReference type="EMBL" id="CP104003">
    <property type="protein sequence ID" value="UWM52931.1"/>
    <property type="molecule type" value="Genomic_DNA"/>
</dbReference>
<accession>A0A9E7QZK3</accession>
<dbReference type="GeneID" id="74943217"/>
<dbReference type="AlphaFoldDB" id="A0A9E7QZK3"/>
<dbReference type="RefSeq" id="WP_260591926.1">
    <property type="nucleotide sequence ID" value="NZ_CP104003.1"/>
</dbReference>
<name>A0A9E7QZK3_9EURY</name>
<sequence length="89" mass="10015">MSDSARPGSEPAALEYTWMDAIEDVLDAQIDEAEDLEATFEEFEVDVPLRYGDDAPFARWGLDGTVRVSVDGMRGGLAEWLNYWSEHDD</sequence>
<keyword evidence="1" id="KW-0175">Coiled coil</keyword>
<evidence type="ECO:0000256" key="1">
    <source>
        <dbReference type="SAM" id="Coils"/>
    </source>
</evidence>
<gene>
    <name evidence="2" type="ORF">N0B31_12305</name>
</gene>
<organism evidence="2 3">
    <name type="scientific">Salinirubellus salinus</name>
    <dbReference type="NCBI Taxonomy" id="1364945"/>
    <lineage>
        <taxon>Archaea</taxon>
        <taxon>Methanobacteriati</taxon>
        <taxon>Methanobacteriota</taxon>
        <taxon>Stenosarchaea group</taxon>
        <taxon>Halobacteria</taxon>
        <taxon>Halobacteriales</taxon>
        <taxon>Natronomonadaceae</taxon>
        <taxon>Salinirubellus</taxon>
    </lineage>
</organism>
<reference evidence="2" key="1">
    <citation type="submission" date="2022-09" db="EMBL/GenBank/DDBJ databases">
        <title>Diverse halophilic archaea isolated from saline environments.</title>
        <authorList>
            <person name="Cui H.-L."/>
        </authorList>
    </citation>
    <scope>NUCLEOTIDE SEQUENCE</scope>
    <source>
        <strain evidence="2">ZS-35-S2</strain>
    </source>
</reference>